<dbReference type="EMBL" id="WSTB01000001">
    <property type="protein sequence ID" value="MWB92951.1"/>
    <property type="molecule type" value="Genomic_DNA"/>
</dbReference>
<proteinExistence type="predicted"/>
<dbReference type="AlphaFoldDB" id="A0A6I4NFQ7"/>
<organism evidence="1 2">
    <name type="scientific">Flavobacterium hydrocarbonoxydans</name>
    <dbReference type="NCBI Taxonomy" id="2683249"/>
    <lineage>
        <taxon>Bacteria</taxon>
        <taxon>Pseudomonadati</taxon>
        <taxon>Bacteroidota</taxon>
        <taxon>Flavobacteriia</taxon>
        <taxon>Flavobacteriales</taxon>
        <taxon>Flavobacteriaceae</taxon>
        <taxon>Flavobacterium</taxon>
    </lineage>
</organism>
<dbReference type="Proteomes" id="UP000471501">
    <property type="component" value="Unassembled WGS sequence"/>
</dbReference>
<accession>A0A6I4NFQ7</accession>
<sequence length="71" mass="8172">MSKSKTNNQNSYEKTILDALSSKYGLSHYYIRQSINGNVKGVTPDAIKKDYLIMEKEFQKTVQNLINKTLE</sequence>
<protein>
    <submittedName>
        <fullName evidence="1">Uncharacterized protein</fullName>
    </submittedName>
</protein>
<evidence type="ECO:0000313" key="2">
    <source>
        <dbReference type="Proteomes" id="UP000471501"/>
    </source>
</evidence>
<name>A0A6I4NFQ7_9FLAO</name>
<comment type="caution">
    <text evidence="1">The sequence shown here is derived from an EMBL/GenBank/DDBJ whole genome shotgun (WGS) entry which is preliminary data.</text>
</comment>
<reference evidence="1 2" key="1">
    <citation type="submission" date="2019-12" db="EMBL/GenBank/DDBJ databases">
        <authorList>
            <person name="Kim Y.S."/>
        </authorList>
    </citation>
    <scope>NUCLEOTIDE SEQUENCE [LARGE SCALE GENOMIC DNA]</scope>
    <source>
        <strain evidence="1 2">GA093</strain>
    </source>
</reference>
<evidence type="ECO:0000313" key="1">
    <source>
        <dbReference type="EMBL" id="MWB92951.1"/>
    </source>
</evidence>
<keyword evidence="2" id="KW-1185">Reference proteome</keyword>
<gene>
    <name evidence="1" type="ORF">GON26_01125</name>
</gene>
<dbReference type="RefSeq" id="WP_160372892.1">
    <property type="nucleotide sequence ID" value="NZ_WSTB01000001.1"/>
</dbReference>